<evidence type="ECO:0000313" key="15">
    <source>
        <dbReference type="Proteomes" id="UP001236415"/>
    </source>
</evidence>
<keyword evidence="15" id="KW-1185">Reference proteome</keyword>
<dbReference type="NCBIfam" id="TIGR00663">
    <property type="entry name" value="dnan"/>
    <property type="match status" value="1"/>
</dbReference>
<keyword evidence="5 10" id="KW-0808">Transferase</keyword>
<feature type="domain" description="DNA polymerase III beta sliding clamp N-terminal" evidence="11">
    <location>
        <begin position="5"/>
        <end position="123"/>
    </location>
</feature>
<keyword evidence="7 10" id="KW-0235">DNA replication</keyword>
<evidence type="ECO:0000256" key="1">
    <source>
        <dbReference type="ARBA" id="ARBA00004496"/>
    </source>
</evidence>
<feature type="domain" description="DNA polymerase III beta sliding clamp central" evidence="12">
    <location>
        <begin position="140"/>
        <end position="256"/>
    </location>
</feature>
<dbReference type="Pfam" id="PF02768">
    <property type="entry name" value="DNA_pol3_beta_3"/>
    <property type="match status" value="1"/>
</dbReference>
<comment type="subunit">
    <text evidence="10">Forms a ring-shaped head-to-tail homodimer around DNA.</text>
</comment>
<evidence type="ECO:0000256" key="8">
    <source>
        <dbReference type="ARBA" id="ARBA00022932"/>
    </source>
</evidence>
<evidence type="ECO:0000256" key="6">
    <source>
        <dbReference type="ARBA" id="ARBA00022695"/>
    </source>
</evidence>
<dbReference type="PIRSF" id="PIRSF000804">
    <property type="entry name" value="DNA_pol_III_b"/>
    <property type="match status" value="1"/>
</dbReference>
<dbReference type="PANTHER" id="PTHR30478">
    <property type="entry name" value="DNA POLYMERASE III SUBUNIT BETA"/>
    <property type="match status" value="1"/>
</dbReference>
<dbReference type="Proteomes" id="UP001236415">
    <property type="component" value="Chromosome"/>
</dbReference>
<evidence type="ECO:0000256" key="4">
    <source>
        <dbReference type="ARBA" id="ARBA00022490"/>
    </source>
</evidence>
<dbReference type="GO" id="GO:0003887">
    <property type="term" value="F:DNA-directed DNA polymerase activity"/>
    <property type="evidence" value="ECO:0007669"/>
    <property type="project" value="UniProtKB-EC"/>
</dbReference>
<name>A0ABY8X3B8_9BACL</name>
<keyword evidence="6 10" id="KW-0548">Nucleotidyltransferase</keyword>
<accession>A0ABY8X3B8</accession>
<evidence type="ECO:0000256" key="5">
    <source>
        <dbReference type="ARBA" id="ARBA00022679"/>
    </source>
</evidence>
<protein>
    <recommendedName>
        <fullName evidence="3 10">Beta sliding clamp</fullName>
    </recommendedName>
</protein>
<comment type="similarity">
    <text evidence="2 10">Belongs to the beta sliding clamp family.</text>
</comment>
<dbReference type="PANTHER" id="PTHR30478:SF0">
    <property type="entry name" value="BETA SLIDING CLAMP"/>
    <property type="match status" value="1"/>
</dbReference>
<evidence type="ECO:0000256" key="9">
    <source>
        <dbReference type="ARBA" id="ARBA00023125"/>
    </source>
</evidence>
<evidence type="ECO:0000256" key="7">
    <source>
        <dbReference type="ARBA" id="ARBA00022705"/>
    </source>
</evidence>
<comment type="function">
    <text evidence="10">Confers DNA tethering and processivity to DNA polymerases and other proteins. Acts as a clamp, forming a ring around DNA (a reaction catalyzed by the clamp-loading complex) which diffuses in an ATP-independent manner freely and bidirectionally along dsDNA. Initially characterized for its ability to contact the catalytic subunit of DNA polymerase III (Pol III), a complex, multichain enzyme responsible for most of the replicative synthesis in bacteria; Pol III exhibits 3'-5' exonuclease proofreading activity. The beta chain is required for initiation of replication as well as for processivity of DNA replication.</text>
</comment>
<proteinExistence type="inferred from homology"/>
<dbReference type="Gene3D" id="3.10.150.10">
    <property type="entry name" value="DNA Polymerase III, subunit A, domain 2"/>
    <property type="match status" value="1"/>
</dbReference>
<dbReference type="InterPro" id="IPR022634">
    <property type="entry name" value="DNA_polIII_beta_N"/>
</dbReference>
<evidence type="ECO:0000259" key="12">
    <source>
        <dbReference type="Pfam" id="PF02767"/>
    </source>
</evidence>
<dbReference type="EMBL" id="CP127162">
    <property type="protein sequence ID" value="WIV19154.1"/>
    <property type="molecule type" value="Genomic_DNA"/>
</dbReference>
<comment type="subcellular location">
    <subcellularLocation>
        <location evidence="1 10">Cytoplasm</location>
    </subcellularLocation>
</comment>
<dbReference type="InterPro" id="IPR001001">
    <property type="entry name" value="DNA_polIII_beta"/>
</dbReference>
<dbReference type="InterPro" id="IPR022637">
    <property type="entry name" value="DNA_polIII_beta_cen"/>
</dbReference>
<dbReference type="Gene3D" id="3.70.10.10">
    <property type="match status" value="1"/>
</dbReference>
<dbReference type="InterPro" id="IPR046938">
    <property type="entry name" value="DNA_clamp_sf"/>
</dbReference>
<dbReference type="Pfam" id="PF00712">
    <property type="entry name" value="DNA_pol3_beta"/>
    <property type="match status" value="1"/>
</dbReference>
<organism evidence="14 15">
    <name type="scientific">Paenibacillus polygoni</name>
    <dbReference type="NCBI Taxonomy" id="3050112"/>
    <lineage>
        <taxon>Bacteria</taxon>
        <taxon>Bacillati</taxon>
        <taxon>Bacillota</taxon>
        <taxon>Bacilli</taxon>
        <taxon>Bacillales</taxon>
        <taxon>Paenibacillaceae</taxon>
        <taxon>Paenibacillus</taxon>
    </lineage>
</organism>
<dbReference type="SMART" id="SM00480">
    <property type="entry name" value="POL3Bc"/>
    <property type="match status" value="1"/>
</dbReference>
<feature type="domain" description="DNA polymerase III beta sliding clamp C-terminal" evidence="13">
    <location>
        <begin position="260"/>
        <end position="370"/>
    </location>
</feature>
<dbReference type="RefSeq" id="WP_285745081.1">
    <property type="nucleotide sequence ID" value="NZ_CP127162.1"/>
</dbReference>
<evidence type="ECO:0000259" key="13">
    <source>
        <dbReference type="Pfam" id="PF02768"/>
    </source>
</evidence>
<evidence type="ECO:0000313" key="14">
    <source>
        <dbReference type="EMBL" id="WIV19154.1"/>
    </source>
</evidence>
<evidence type="ECO:0000256" key="3">
    <source>
        <dbReference type="ARBA" id="ARBA00021035"/>
    </source>
</evidence>
<sequence>MNVLLVVEREELYKVLRLIMRAVSQDTMPGNSGLHIQANKDRLIFTASNSTLILEHTVTGDRDDYICSIEQTGSIIVPAIYLYEIIRKLGAGHVTLKASDKSTLIISSNKARFRIKGKESADYFPLLRHSAGDDKSRFLVSNKVLRSAIKQTLSATVDTLSRPLLTGVLFEYKDKKLTLTATDSIKLATMTIEVLEVKHDRAQRVVVPRKSIKELLKIVKTMEGEGTTEIQIDTNNIRFLSGQLTLQSVLLQGDYPHTEHLIPKLTGSEVTLHTASLMQSIERASVLASENIIHFSIIGNKIKLHSNLSGVGDMNDELSASMKTGMDFQVSLNSKFVYDALRYFDTENTTIRYAGHLQPVVFQPADADQACCCLIPPVRTP</sequence>
<dbReference type="InterPro" id="IPR022635">
    <property type="entry name" value="DNA_polIII_beta_C"/>
</dbReference>
<evidence type="ECO:0000256" key="2">
    <source>
        <dbReference type="ARBA" id="ARBA00010752"/>
    </source>
</evidence>
<gene>
    <name evidence="14" type="primary">dnaN</name>
    <name evidence="14" type="ORF">QPK24_23050</name>
</gene>
<evidence type="ECO:0000256" key="10">
    <source>
        <dbReference type="PIRNR" id="PIRNR000804"/>
    </source>
</evidence>
<keyword evidence="4 10" id="KW-0963">Cytoplasm</keyword>
<dbReference type="SUPFAM" id="SSF55979">
    <property type="entry name" value="DNA clamp"/>
    <property type="match status" value="3"/>
</dbReference>
<reference evidence="14 15" key="1">
    <citation type="submission" date="2023-06" db="EMBL/GenBank/DDBJ databases">
        <title>Paenibacillus polygonum sp. nov., an endophytic bacterium, isolated from Polygonum lapathifolium L. in Nanji Wetland National Nature Reserve, South of Poyang Lake, Jiangxi Province, China.</title>
        <authorList>
            <person name="Yu Z."/>
        </authorList>
    </citation>
    <scope>NUCLEOTIDE SEQUENCE [LARGE SCALE GENOMIC DNA]</scope>
    <source>
        <strain evidence="14 15">C31</strain>
    </source>
</reference>
<evidence type="ECO:0000259" key="11">
    <source>
        <dbReference type="Pfam" id="PF00712"/>
    </source>
</evidence>
<keyword evidence="9" id="KW-0238">DNA-binding</keyword>
<dbReference type="Pfam" id="PF02767">
    <property type="entry name" value="DNA_pol3_beta_2"/>
    <property type="match status" value="1"/>
</dbReference>
<keyword evidence="8 10" id="KW-0239">DNA-directed DNA polymerase</keyword>
<dbReference type="CDD" id="cd00140">
    <property type="entry name" value="beta_clamp"/>
    <property type="match status" value="1"/>
</dbReference>